<name>A0A0K2GH79_NITMO</name>
<dbReference type="KEGG" id="nmv:NITMOv2_3930"/>
<dbReference type="PATRIC" id="fig|42253.5.peg.3875"/>
<dbReference type="Proteomes" id="UP000069205">
    <property type="component" value="Chromosome"/>
</dbReference>
<reference evidence="1 2" key="1">
    <citation type="journal article" date="2015" name="Proc. Natl. Acad. Sci. U.S.A.">
        <title>Expanded metabolic versatility of ubiquitous nitrite-oxidizing bacteria from the genus Nitrospira.</title>
        <authorList>
            <person name="Koch H."/>
            <person name="Lucker S."/>
            <person name="Albertsen M."/>
            <person name="Kitzinger K."/>
            <person name="Herbold C."/>
            <person name="Spieck E."/>
            <person name="Nielsen P.H."/>
            <person name="Wagner M."/>
            <person name="Daims H."/>
        </authorList>
    </citation>
    <scope>NUCLEOTIDE SEQUENCE [LARGE SCALE GENOMIC DNA]</scope>
    <source>
        <strain evidence="1 2">NSP M-1</strain>
    </source>
</reference>
<dbReference type="OrthoDB" id="9808218at2"/>
<dbReference type="EMBL" id="CP011801">
    <property type="protein sequence ID" value="ALA60315.1"/>
    <property type="molecule type" value="Genomic_DNA"/>
</dbReference>
<dbReference type="AlphaFoldDB" id="A0A0K2GH79"/>
<sequence>MPVPKHLEDAVAKLKEVEFRIDEARQGPVTCENQKLWLEALTDYCLALAEVQSYNNESVHEKLHELAGRVGLRKFPAAT</sequence>
<protein>
    <submittedName>
        <fullName evidence="1">Uncharacterized protein</fullName>
    </submittedName>
</protein>
<accession>A0A0K2GH79</accession>
<organism evidence="1 2">
    <name type="scientific">Nitrospira moscoviensis</name>
    <dbReference type="NCBI Taxonomy" id="42253"/>
    <lineage>
        <taxon>Bacteria</taxon>
        <taxon>Pseudomonadati</taxon>
        <taxon>Nitrospirota</taxon>
        <taxon>Nitrospiria</taxon>
        <taxon>Nitrospirales</taxon>
        <taxon>Nitrospiraceae</taxon>
        <taxon>Nitrospira</taxon>
    </lineage>
</organism>
<gene>
    <name evidence="1" type="ORF">NITMOv2_3930</name>
</gene>
<dbReference type="RefSeq" id="WP_053381193.1">
    <property type="nucleotide sequence ID" value="NZ_CP011801.1"/>
</dbReference>
<keyword evidence="2" id="KW-1185">Reference proteome</keyword>
<evidence type="ECO:0000313" key="2">
    <source>
        <dbReference type="Proteomes" id="UP000069205"/>
    </source>
</evidence>
<proteinExistence type="predicted"/>
<evidence type="ECO:0000313" key="1">
    <source>
        <dbReference type="EMBL" id="ALA60315.1"/>
    </source>
</evidence>